<protein>
    <submittedName>
        <fullName evidence="3">Anti-PCD protein-like</fullName>
    </submittedName>
    <submittedName>
        <fullName evidence="2">Putative anti-PCD protein</fullName>
    </submittedName>
</protein>
<dbReference type="RefSeq" id="NP_001234283.1">
    <property type="nucleotide sequence ID" value="NM_001247354.2"/>
</dbReference>
<dbReference type="PROSITE" id="PS51257">
    <property type="entry name" value="PROKAR_LIPOPROTEIN"/>
    <property type="match status" value="1"/>
</dbReference>
<dbReference type="Proteomes" id="UP000004994">
    <property type="component" value="Chromosome 6"/>
</dbReference>
<dbReference type="PaxDb" id="4081-Solyc06g008630.2.1"/>
<reference evidence="3" key="3">
    <citation type="journal article" date="2012" name="Nature">
        <title>The tomato genome sequence provides insights into fleshy fruit evolution.</title>
        <authorList>
            <consortium name="Tomato Genome Consortium"/>
        </authorList>
    </citation>
    <scope>NUCLEOTIDE SEQUENCE [LARGE SCALE GENOMIC DNA]</scope>
    <source>
        <strain evidence="3">cv. Heinz 1706</strain>
    </source>
</reference>
<evidence type="ECO:0000256" key="1">
    <source>
        <dbReference type="SAM" id="SignalP"/>
    </source>
</evidence>
<dbReference type="Pfam" id="PF09253">
    <property type="entry name" value="Ole_e_6"/>
    <property type="match status" value="1"/>
</dbReference>
<evidence type="ECO:0000313" key="3">
    <source>
        <dbReference type="EnsemblPlants" id="Solyc06g008630.3.1"/>
    </source>
</evidence>
<dbReference type="Gene3D" id="1.10.287.720">
    <property type="entry name" value="Pollen allergen ole e 6"/>
    <property type="match status" value="1"/>
</dbReference>
<dbReference type="KEGG" id="sly:100037493"/>
<dbReference type="InterPro" id="IPR015333">
    <property type="entry name" value="Pollen_allergen_ole-e-6"/>
</dbReference>
<dbReference type="GeneID" id="100037493"/>
<organism evidence="2">
    <name type="scientific">Solanum lycopersicum</name>
    <name type="common">Tomato</name>
    <name type="synonym">Lycopersicon esculentum</name>
    <dbReference type="NCBI Taxonomy" id="4081"/>
    <lineage>
        <taxon>Eukaryota</taxon>
        <taxon>Viridiplantae</taxon>
        <taxon>Streptophyta</taxon>
        <taxon>Embryophyta</taxon>
        <taxon>Tracheophyta</taxon>
        <taxon>Spermatophyta</taxon>
        <taxon>Magnoliopsida</taxon>
        <taxon>eudicotyledons</taxon>
        <taxon>Gunneridae</taxon>
        <taxon>Pentapetalae</taxon>
        <taxon>asterids</taxon>
        <taxon>lamiids</taxon>
        <taxon>Solanales</taxon>
        <taxon>Solanaceae</taxon>
        <taxon>Solanoideae</taxon>
        <taxon>Solaneae</taxon>
        <taxon>Solanum</taxon>
        <taxon>Solanum subgen. Lycopersicon</taxon>
    </lineage>
</organism>
<dbReference type="EMBL" id="DQ159953">
    <property type="protein sequence ID" value="ABA41598.1"/>
    <property type="molecule type" value="mRNA"/>
</dbReference>
<feature type="chain" id="PRO_5014585843" evidence="1">
    <location>
        <begin position="28"/>
        <end position="88"/>
    </location>
</feature>
<dbReference type="PANTHER" id="PTHR35632">
    <property type="entry name" value="MAJOR POLLEN ALLERGEN OLE E 6-LIKE"/>
    <property type="match status" value="1"/>
</dbReference>
<dbReference type="Gramene" id="Solyc06g008630.3.1">
    <property type="protein sequence ID" value="Solyc06g008630.3.1"/>
    <property type="gene ID" value="Solyc06g008630.3"/>
</dbReference>
<keyword evidence="4" id="KW-1185">Reference proteome</keyword>
<dbReference type="OMA" id="GGYTHCE"/>
<reference evidence="3" key="4">
    <citation type="submission" date="2018-04" db="EMBL/GenBank/DDBJ databases">
        <title>Improving the tomato reference genome and annotation using full-length BACs and diverse expression resources.</title>
        <authorList>
            <person name="Hosmani P.S."/>
            <person name="Flores M."/>
            <person name="Geest H.V."/>
            <person name="Sanchez-Perez G."/>
            <person name="Rombauts S."/>
            <person name="Maumus F."/>
            <person name="Mueller L.A."/>
            <person name="Saha S."/>
        </authorList>
    </citation>
    <scope>NUCLEOTIDE SEQUENCE [LARGE SCALE GENOMIC DNA]</scope>
    <source>
        <strain evidence="3">cv. Heinz 1706</strain>
    </source>
</reference>
<feature type="signal peptide" evidence="1">
    <location>
        <begin position="1"/>
        <end position="27"/>
    </location>
</feature>
<reference evidence="2" key="2">
    <citation type="journal article" date="2008" name="Mol. Genet. Genomics">
        <title>Programmed cell death suppression in transformed plant tissue by tomato cDNAs identified from an Agrobacterium rhizogenes-based functional screen.</title>
        <authorList>
            <person name="Harvey J.J."/>
            <person name="Lincoln J.E."/>
            <person name="Gilchrist D.G."/>
        </authorList>
    </citation>
    <scope>NUCLEOTIDE SEQUENCE</scope>
</reference>
<dbReference type="SMR" id="Q0H8T9"/>
<keyword evidence="1" id="KW-0732">Signal</keyword>
<proteinExistence type="evidence at transcript level"/>
<evidence type="ECO:0000313" key="2">
    <source>
        <dbReference type="EMBL" id="ABA41598.1"/>
    </source>
</evidence>
<accession>Q0H8T9</accession>
<sequence>MVTSKNLVTLFFVCIVMISSCVYVSMADGESSNAEKVEKAYKSASTDYITCYNDCQKDCSGGYTHCEMKCDEDCTAKLFKERIEKLKI</sequence>
<dbReference type="EnsemblPlants" id="Solyc06g008630.3.1">
    <property type="protein sequence ID" value="Solyc06g008630.3.1"/>
    <property type="gene ID" value="Solyc06g008630.3"/>
</dbReference>
<gene>
    <name evidence="2 3" type="primary">JJH3</name>
</gene>
<reference evidence="3" key="5">
    <citation type="submission" date="2019-01" db="UniProtKB">
        <authorList>
            <consortium name="EnsemblPlants"/>
        </authorList>
    </citation>
    <scope>IDENTIFICATION</scope>
    <source>
        <strain evidence="3">cv. Heinz 1706</strain>
    </source>
</reference>
<dbReference type="InterPro" id="IPR036466">
    <property type="entry name" value="Pollen_allergen_ole-e-6_sf"/>
</dbReference>
<dbReference type="AlphaFoldDB" id="Q0H8T9"/>
<name>Q0H8T9_SOLLC</name>
<dbReference type="HOGENOM" id="CLU_172153_0_0_1"/>
<dbReference type="PANTHER" id="PTHR35632:SF11">
    <property type="entry name" value="ANTI-PCD PROTEIN-RELATED"/>
    <property type="match status" value="1"/>
</dbReference>
<reference evidence="2" key="1">
    <citation type="submission" date="2005-08" db="EMBL/GenBank/DDBJ databases">
        <title>A genetic screen identifies antagonists of fumonisin B1-induced plant programmed cell death.</title>
        <authorList>
            <person name="Harvey J.J.W."/>
            <person name="Lincoln J.E."/>
            <person name="Zumstein K.S."/>
            <person name="Gilchrist D.G."/>
        </authorList>
    </citation>
    <scope>NUCLEOTIDE SEQUENCE</scope>
</reference>
<evidence type="ECO:0000313" key="4">
    <source>
        <dbReference type="Proteomes" id="UP000004994"/>
    </source>
</evidence>
<dbReference type="OrthoDB" id="1869791at2759"/>
<dbReference type="SUPFAM" id="SSF111388">
    <property type="entry name" value="Pollen allergen ole e 6"/>
    <property type="match status" value="1"/>
</dbReference>